<dbReference type="EMBL" id="QXML01000006">
    <property type="protein sequence ID" value="RIW14423.1"/>
    <property type="molecule type" value="Genomic_DNA"/>
</dbReference>
<dbReference type="RefSeq" id="WP_119478221.1">
    <property type="nucleotide sequence ID" value="NZ_QXML01000006.1"/>
</dbReference>
<name>A0A418PQ40_9BACT</name>
<keyword evidence="1" id="KW-1133">Transmembrane helix</keyword>
<comment type="caution">
    <text evidence="2">The sequence shown here is derived from an EMBL/GenBank/DDBJ whole genome shotgun (WGS) entry which is preliminary data.</text>
</comment>
<reference evidence="2 3" key="1">
    <citation type="submission" date="2018-09" db="EMBL/GenBank/DDBJ databases">
        <authorList>
            <person name="Wang X."/>
            <person name="Du Z."/>
        </authorList>
    </citation>
    <scope>NUCLEOTIDE SEQUENCE [LARGE SCALE GENOMIC DNA]</scope>
    <source>
        <strain evidence="2 3">N3</strain>
    </source>
</reference>
<gene>
    <name evidence="2" type="ORF">D0X99_12730</name>
</gene>
<sequence>MKIEAVRMVLIMVLLSLGFSCKVYRDVENLSPKVSREAKAGPFDESSLGKLIEGDLVIVKTLTGKEFKLTFTEIVGGSLSGIASKIDDKILIPKEKVEIPISDIENLNVRRVSPAATVPIVIFGALGIIIGIYAATAEAYW</sequence>
<dbReference type="Proteomes" id="UP000283522">
    <property type="component" value="Unassembled WGS sequence"/>
</dbReference>
<accession>A0A418PQ40</accession>
<protein>
    <submittedName>
        <fullName evidence="2">Uncharacterized protein</fullName>
    </submittedName>
</protein>
<feature type="transmembrane region" description="Helical" evidence="1">
    <location>
        <begin position="116"/>
        <end position="135"/>
    </location>
</feature>
<keyword evidence="3" id="KW-1185">Reference proteome</keyword>
<keyword evidence="1" id="KW-0812">Transmembrane</keyword>
<evidence type="ECO:0000256" key="1">
    <source>
        <dbReference type="SAM" id="Phobius"/>
    </source>
</evidence>
<keyword evidence="1" id="KW-0472">Membrane</keyword>
<organism evidence="2 3">
    <name type="scientific">Algoriphagus lacus</name>
    <dbReference type="NCBI Taxonomy" id="2056311"/>
    <lineage>
        <taxon>Bacteria</taxon>
        <taxon>Pseudomonadati</taxon>
        <taxon>Bacteroidota</taxon>
        <taxon>Cytophagia</taxon>
        <taxon>Cytophagales</taxon>
        <taxon>Cyclobacteriaceae</taxon>
        <taxon>Algoriphagus</taxon>
    </lineage>
</organism>
<dbReference type="PROSITE" id="PS51257">
    <property type="entry name" value="PROKAR_LIPOPROTEIN"/>
    <property type="match status" value="1"/>
</dbReference>
<proteinExistence type="predicted"/>
<dbReference type="AlphaFoldDB" id="A0A418PQ40"/>
<evidence type="ECO:0000313" key="3">
    <source>
        <dbReference type="Proteomes" id="UP000283522"/>
    </source>
</evidence>
<dbReference type="OrthoDB" id="827943at2"/>
<evidence type="ECO:0000313" key="2">
    <source>
        <dbReference type="EMBL" id="RIW14423.1"/>
    </source>
</evidence>